<evidence type="ECO:0000313" key="6">
    <source>
        <dbReference type="Proteomes" id="UP000623129"/>
    </source>
</evidence>
<accession>A0A833RA99</accession>
<evidence type="ECO:0000256" key="1">
    <source>
        <dbReference type="ARBA" id="ARBA00004167"/>
    </source>
</evidence>
<dbReference type="InterPro" id="IPR025287">
    <property type="entry name" value="WAK_GUB"/>
</dbReference>
<comment type="subcellular location">
    <subcellularLocation>
        <location evidence="1">Membrane</location>
        <topology evidence="1">Single-pass membrane protein</topology>
    </subcellularLocation>
</comment>
<organism evidence="5 6">
    <name type="scientific">Carex littledalei</name>
    <dbReference type="NCBI Taxonomy" id="544730"/>
    <lineage>
        <taxon>Eukaryota</taxon>
        <taxon>Viridiplantae</taxon>
        <taxon>Streptophyta</taxon>
        <taxon>Embryophyta</taxon>
        <taxon>Tracheophyta</taxon>
        <taxon>Spermatophyta</taxon>
        <taxon>Magnoliopsida</taxon>
        <taxon>Liliopsida</taxon>
        <taxon>Poales</taxon>
        <taxon>Cyperaceae</taxon>
        <taxon>Cyperoideae</taxon>
        <taxon>Cariceae</taxon>
        <taxon>Carex</taxon>
        <taxon>Carex subgen. Euthyceras</taxon>
    </lineage>
</organism>
<evidence type="ECO:0000259" key="4">
    <source>
        <dbReference type="Pfam" id="PF13947"/>
    </source>
</evidence>
<evidence type="ECO:0000256" key="2">
    <source>
        <dbReference type="ARBA" id="ARBA00022729"/>
    </source>
</evidence>
<proteinExistence type="predicted"/>
<keyword evidence="5" id="KW-0418">Kinase</keyword>
<sequence length="326" mass="35677">MNRTIGNTLKVVRTISTVVATILILAVQLECTDSVYPIALPGCQDSCGDIPIPYPFGIGSDCSMSEYFNITCDILNDGKPMPQYEGFVILNINLPLGQGRISSPISYRCYNSTTKKEYIHGGINFLQSPYRVNTEKNTFTVIGCNTLAYLCLDNSSESCLDFSTDYTVGCVSSCGSVDTLIKHGSCDGIGCCQTAMPKGTSSYSVSINKRPSYNNSELYNFSRCSYAMIVEEAEFKFNTTYITTDKLHDTTDQPLPMVIDWAIGNMTCDIAQKYKSSFACRSDHSDCLNSISVGGYLCNCSNGYQGNPYLPGGCQGLSFLSLLKPW</sequence>
<dbReference type="EMBL" id="SWLB01000001">
    <property type="protein sequence ID" value="KAF3341635.1"/>
    <property type="molecule type" value="Genomic_DNA"/>
</dbReference>
<dbReference type="AlphaFoldDB" id="A0A833RA99"/>
<dbReference type="GO" id="GO:0016020">
    <property type="term" value="C:membrane"/>
    <property type="evidence" value="ECO:0007669"/>
    <property type="project" value="UniProtKB-SubCell"/>
</dbReference>
<comment type="caution">
    <text evidence="5">The sequence shown here is derived from an EMBL/GenBank/DDBJ whole genome shotgun (WGS) entry which is preliminary data.</text>
</comment>
<dbReference type="Proteomes" id="UP000623129">
    <property type="component" value="Unassembled WGS sequence"/>
</dbReference>
<feature type="chain" id="PRO_5032816128" evidence="3">
    <location>
        <begin position="35"/>
        <end position="326"/>
    </location>
</feature>
<name>A0A833RA99_9POAL</name>
<feature type="domain" description="Wall-associated receptor kinase galacturonan-binding" evidence="4">
    <location>
        <begin position="43"/>
        <end position="94"/>
    </location>
</feature>
<gene>
    <name evidence="5" type="ORF">FCM35_KLT00273</name>
</gene>
<keyword evidence="6" id="KW-1185">Reference proteome</keyword>
<dbReference type="GO" id="GO:0016301">
    <property type="term" value="F:kinase activity"/>
    <property type="evidence" value="ECO:0007669"/>
    <property type="project" value="UniProtKB-KW"/>
</dbReference>
<dbReference type="Pfam" id="PF13947">
    <property type="entry name" value="GUB_WAK_bind"/>
    <property type="match status" value="1"/>
</dbReference>
<protein>
    <submittedName>
        <fullName evidence="5">Putative wall-associated receptor kinase-like 16</fullName>
    </submittedName>
</protein>
<feature type="signal peptide" evidence="3">
    <location>
        <begin position="1"/>
        <end position="34"/>
    </location>
</feature>
<evidence type="ECO:0000313" key="5">
    <source>
        <dbReference type="EMBL" id="KAF3341635.1"/>
    </source>
</evidence>
<keyword evidence="2 3" id="KW-0732">Signal</keyword>
<keyword evidence="5" id="KW-0808">Transferase</keyword>
<reference evidence="5" key="1">
    <citation type="submission" date="2020-01" db="EMBL/GenBank/DDBJ databases">
        <title>Genome sequence of Kobresia littledalei, the first chromosome-level genome in the family Cyperaceae.</title>
        <authorList>
            <person name="Qu G."/>
        </authorList>
    </citation>
    <scope>NUCLEOTIDE SEQUENCE</scope>
    <source>
        <strain evidence="5">C.B.Clarke</strain>
        <tissue evidence="5">Leaf</tissue>
    </source>
</reference>
<dbReference type="GO" id="GO:0030247">
    <property type="term" value="F:polysaccharide binding"/>
    <property type="evidence" value="ECO:0007669"/>
    <property type="project" value="InterPro"/>
</dbReference>
<dbReference type="PANTHER" id="PTHR33491">
    <property type="entry name" value="OSJNBA0016N04.9 PROTEIN"/>
    <property type="match status" value="1"/>
</dbReference>
<keyword evidence="5" id="KW-0675">Receptor</keyword>
<evidence type="ECO:0000256" key="3">
    <source>
        <dbReference type="SAM" id="SignalP"/>
    </source>
</evidence>
<dbReference type="OrthoDB" id="4062651at2759"/>